<evidence type="ECO:0000256" key="1">
    <source>
        <dbReference type="SAM" id="MobiDB-lite"/>
    </source>
</evidence>
<organism evidence="2 3">
    <name type="scientific">Plenodomus tracheiphilus IPT5</name>
    <dbReference type="NCBI Taxonomy" id="1408161"/>
    <lineage>
        <taxon>Eukaryota</taxon>
        <taxon>Fungi</taxon>
        <taxon>Dikarya</taxon>
        <taxon>Ascomycota</taxon>
        <taxon>Pezizomycotina</taxon>
        <taxon>Dothideomycetes</taxon>
        <taxon>Pleosporomycetidae</taxon>
        <taxon>Pleosporales</taxon>
        <taxon>Pleosporineae</taxon>
        <taxon>Leptosphaeriaceae</taxon>
        <taxon>Plenodomus</taxon>
    </lineage>
</organism>
<evidence type="ECO:0000313" key="2">
    <source>
        <dbReference type="EMBL" id="KAF2850920.1"/>
    </source>
</evidence>
<feature type="region of interest" description="Disordered" evidence="1">
    <location>
        <begin position="102"/>
        <end position="139"/>
    </location>
</feature>
<accession>A0A6A7B677</accession>
<keyword evidence="3" id="KW-1185">Reference proteome</keyword>
<reference evidence="2" key="1">
    <citation type="submission" date="2020-01" db="EMBL/GenBank/DDBJ databases">
        <authorList>
            <consortium name="DOE Joint Genome Institute"/>
            <person name="Haridas S."/>
            <person name="Albert R."/>
            <person name="Binder M."/>
            <person name="Bloem J."/>
            <person name="Labutti K."/>
            <person name="Salamov A."/>
            <person name="Andreopoulos B."/>
            <person name="Baker S.E."/>
            <person name="Barry K."/>
            <person name="Bills G."/>
            <person name="Bluhm B.H."/>
            <person name="Cannon C."/>
            <person name="Castanera R."/>
            <person name="Culley D.E."/>
            <person name="Daum C."/>
            <person name="Ezra D."/>
            <person name="Gonzalez J.B."/>
            <person name="Henrissat B."/>
            <person name="Kuo A."/>
            <person name="Liang C."/>
            <person name="Lipzen A."/>
            <person name="Lutzoni F."/>
            <person name="Magnuson J."/>
            <person name="Mondo S."/>
            <person name="Nolan M."/>
            <person name="Ohm R."/>
            <person name="Pangilinan J."/>
            <person name="Park H.-J."/>
            <person name="Ramirez L."/>
            <person name="Alfaro M."/>
            <person name="Sun H."/>
            <person name="Tritt A."/>
            <person name="Yoshinaga Y."/>
            <person name="Zwiers L.-H."/>
            <person name="Turgeon B.G."/>
            <person name="Goodwin S.B."/>
            <person name="Spatafora J.W."/>
            <person name="Crous P.W."/>
            <person name="Grigoriev I.V."/>
        </authorList>
    </citation>
    <scope>NUCLEOTIDE SEQUENCE</scope>
    <source>
        <strain evidence="2">IPT5</strain>
    </source>
</reference>
<evidence type="ECO:0000313" key="3">
    <source>
        <dbReference type="Proteomes" id="UP000799423"/>
    </source>
</evidence>
<proteinExistence type="predicted"/>
<sequence length="232" mass="24965">MGAREVGSDIMGLGYADRKQPSRNTSRGTRRGACEGNGAAKNHGGWVGASGRRVMKGPWEGRWKSEWAWAWAWADEAQRDPFAGVLAWCFEIAYSISAREGHWPPGRSPAQRARPPDATVLTEGEPQQPGSQRITHGDSTSAACPSWRFRGACPLPLAVRSGGRPFAGPPSGCATMGGASLGCDDAHLCSACRGLYCVHSLRRLSHVRPGWLTVQRPASTVHSTQHTLHSTQ</sequence>
<name>A0A6A7B677_9PLEO</name>
<feature type="region of interest" description="Disordered" evidence="1">
    <location>
        <begin position="1"/>
        <end position="41"/>
    </location>
</feature>
<dbReference type="EMBL" id="MU006304">
    <property type="protein sequence ID" value="KAF2850920.1"/>
    <property type="molecule type" value="Genomic_DNA"/>
</dbReference>
<dbReference type="AlphaFoldDB" id="A0A6A7B677"/>
<gene>
    <name evidence="2" type="ORF">T440DRAFT_74811</name>
</gene>
<feature type="compositionally biased region" description="Polar residues" evidence="1">
    <location>
        <begin position="128"/>
        <end position="139"/>
    </location>
</feature>
<protein>
    <submittedName>
        <fullName evidence="2">Uncharacterized protein</fullName>
    </submittedName>
</protein>
<dbReference type="Proteomes" id="UP000799423">
    <property type="component" value="Unassembled WGS sequence"/>
</dbReference>